<feature type="domain" description="Carboxymuconolactone decarboxylase-like" evidence="1">
    <location>
        <begin position="46"/>
        <end position="124"/>
    </location>
</feature>
<dbReference type="Pfam" id="PF02627">
    <property type="entry name" value="CMD"/>
    <property type="match status" value="1"/>
</dbReference>
<dbReference type="HOGENOM" id="CLU_082760_5_2_5"/>
<protein>
    <submittedName>
        <fullName evidence="2">Alkylhydroperoxidase AhpD family core domain protein</fullName>
    </submittedName>
</protein>
<dbReference type="OrthoDB" id="9801997at2"/>
<evidence type="ECO:0000313" key="2">
    <source>
        <dbReference type="EMBL" id="EDQ33656.1"/>
    </source>
</evidence>
<name>A9D3B9_HOEPD</name>
<keyword evidence="3" id="KW-1185">Reference proteome</keyword>
<accession>A9D3B9</accession>
<organism evidence="2 3">
    <name type="scientific">Hoeflea phototrophica (strain DSM 17068 / NCIMB 14078 / DFL-43)</name>
    <dbReference type="NCBI Taxonomy" id="411684"/>
    <lineage>
        <taxon>Bacteria</taxon>
        <taxon>Pseudomonadati</taxon>
        <taxon>Pseudomonadota</taxon>
        <taxon>Alphaproteobacteria</taxon>
        <taxon>Hyphomicrobiales</taxon>
        <taxon>Rhizobiaceae</taxon>
        <taxon>Hoeflea</taxon>
    </lineage>
</organism>
<dbReference type="EMBL" id="ABIA03000002">
    <property type="protein sequence ID" value="EDQ33656.1"/>
    <property type="molecule type" value="Genomic_DNA"/>
</dbReference>
<dbReference type="STRING" id="411684.HPDFL43_04365"/>
<evidence type="ECO:0000259" key="1">
    <source>
        <dbReference type="Pfam" id="PF02627"/>
    </source>
</evidence>
<dbReference type="Gene3D" id="1.20.1290.10">
    <property type="entry name" value="AhpD-like"/>
    <property type="match status" value="1"/>
</dbReference>
<keyword evidence="2" id="KW-0560">Oxidoreductase</keyword>
<dbReference type="AlphaFoldDB" id="A9D3B9"/>
<reference evidence="2 3" key="1">
    <citation type="submission" date="2007-10" db="EMBL/GenBank/DDBJ databases">
        <authorList>
            <person name="Wagner-Dobler I."/>
            <person name="Ferriera S."/>
            <person name="Johnson J."/>
            <person name="Kravitz S."/>
            <person name="Beeson K."/>
            <person name="Sutton G."/>
            <person name="Rogers Y.-H."/>
            <person name="Friedman R."/>
            <person name="Frazier M."/>
            <person name="Venter J.C."/>
        </authorList>
    </citation>
    <scope>NUCLEOTIDE SEQUENCE [LARGE SCALE GENOMIC DNA]</scope>
    <source>
        <strain evidence="2 3">DFL-43</strain>
    </source>
</reference>
<gene>
    <name evidence="2" type="ORF">HPDFL43_04365</name>
</gene>
<dbReference type="eggNOG" id="COG2128">
    <property type="taxonomic scope" value="Bacteria"/>
</dbReference>
<dbReference type="PANTHER" id="PTHR35446">
    <property type="entry name" value="SI:CH211-175M2.5"/>
    <property type="match status" value="1"/>
</dbReference>
<dbReference type="GO" id="GO:0051920">
    <property type="term" value="F:peroxiredoxin activity"/>
    <property type="evidence" value="ECO:0007669"/>
    <property type="project" value="InterPro"/>
</dbReference>
<keyword evidence="2" id="KW-0575">Peroxidase</keyword>
<reference evidence="2 3" key="2">
    <citation type="submission" date="2012-06" db="EMBL/GenBank/DDBJ databases">
        <authorList>
            <person name="Fiebig A."/>
        </authorList>
    </citation>
    <scope>NUCLEOTIDE SEQUENCE [LARGE SCALE GENOMIC DNA]</scope>
    <source>
        <strain evidence="2 3">DFL-43</strain>
    </source>
</reference>
<comment type="caution">
    <text evidence="2">The sequence shown here is derived from an EMBL/GenBank/DDBJ whole genome shotgun (WGS) entry which is preliminary data.</text>
</comment>
<dbReference type="Proteomes" id="UP000004291">
    <property type="component" value="Chromosome"/>
</dbReference>
<proteinExistence type="predicted"/>
<dbReference type="InterPro" id="IPR003779">
    <property type="entry name" value="CMD-like"/>
</dbReference>
<dbReference type="InterPro" id="IPR029032">
    <property type="entry name" value="AhpD-like"/>
</dbReference>
<dbReference type="RefSeq" id="WP_007196663.1">
    <property type="nucleotide sequence ID" value="NZ_CM002917.1"/>
</dbReference>
<dbReference type="PANTHER" id="PTHR35446:SF2">
    <property type="entry name" value="CARBOXYMUCONOLACTONE DECARBOXYLASE-LIKE DOMAIN-CONTAINING PROTEIN"/>
    <property type="match status" value="1"/>
</dbReference>
<dbReference type="InterPro" id="IPR004675">
    <property type="entry name" value="AhpD_core"/>
</dbReference>
<sequence>MTTYAPSDDLESDPRIKAVFDDIRATRGTDFINNMWRWLAVDPALLERTWAEVKEVVGKPSAIDPLTKEMIYIAVSVANNCSYCIHSHTAAARAKGMSEEQYGELLAIIGLAGKTNQLATALQVPVDDVFDAGRHRPAAG</sequence>
<evidence type="ECO:0000313" key="3">
    <source>
        <dbReference type="Proteomes" id="UP000004291"/>
    </source>
</evidence>
<dbReference type="SUPFAM" id="SSF69118">
    <property type="entry name" value="AhpD-like"/>
    <property type="match status" value="1"/>
</dbReference>
<dbReference type="NCBIfam" id="TIGR00778">
    <property type="entry name" value="ahpD_dom"/>
    <property type="match status" value="1"/>
</dbReference>